<name>A0ABY6DCU9_9RHOB</name>
<sequence>MIKGVGPKLEALLNRLGFYHFDQISNWTAAEVAWVDQNLEGFKGRVSRDNWVEQARILSEGGETEFANRVKKGDVY</sequence>
<organism evidence="1 2">
    <name type="scientific">Roseovarius pelagicus</name>
    <dbReference type="NCBI Taxonomy" id="2980108"/>
    <lineage>
        <taxon>Bacteria</taxon>
        <taxon>Pseudomonadati</taxon>
        <taxon>Pseudomonadota</taxon>
        <taxon>Alphaproteobacteria</taxon>
        <taxon>Rhodobacterales</taxon>
        <taxon>Roseobacteraceae</taxon>
        <taxon>Roseovarius</taxon>
    </lineage>
</organism>
<evidence type="ECO:0000313" key="2">
    <source>
        <dbReference type="Proteomes" id="UP001064087"/>
    </source>
</evidence>
<dbReference type="Proteomes" id="UP001064087">
    <property type="component" value="Chromosome"/>
</dbReference>
<proteinExistence type="predicted"/>
<keyword evidence="2" id="KW-1185">Reference proteome</keyword>
<dbReference type="EMBL" id="CP106738">
    <property type="protein sequence ID" value="UXX83972.1"/>
    <property type="molecule type" value="Genomic_DNA"/>
</dbReference>
<accession>A0ABY6DCU9</accession>
<protein>
    <recommendedName>
        <fullName evidence="3">NADH-quinone oxidoreductase subunit E</fullName>
    </recommendedName>
</protein>
<reference evidence="1" key="1">
    <citation type="submission" date="2022-10" db="EMBL/GenBank/DDBJ databases">
        <title>Roseovarius pelagicus sp. nov., isolated from Arctic seawater.</title>
        <authorList>
            <person name="Hong Y.W."/>
            <person name="Hwang C.Y."/>
        </authorList>
    </citation>
    <scope>NUCLEOTIDE SEQUENCE</scope>
    <source>
        <strain evidence="1">HL-MP18</strain>
    </source>
</reference>
<dbReference type="Gene3D" id="1.10.150.20">
    <property type="entry name" value="5' to 3' exonuclease, C-terminal subdomain"/>
    <property type="match status" value="1"/>
</dbReference>
<evidence type="ECO:0000313" key="1">
    <source>
        <dbReference type="EMBL" id="UXX83972.1"/>
    </source>
</evidence>
<evidence type="ECO:0008006" key="3">
    <source>
        <dbReference type="Google" id="ProtNLM"/>
    </source>
</evidence>
<dbReference type="RefSeq" id="WP_263048400.1">
    <property type="nucleotide sequence ID" value="NZ_CP106738.1"/>
</dbReference>
<gene>
    <name evidence="1" type="ORF">N7U68_04770</name>
</gene>